<organism evidence="1">
    <name type="scientific">Alicyclobacillus phage KKP_3916</name>
    <dbReference type="NCBI Taxonomy" id="3040651"/>
    <lineage>
        <taxon>Viruses</taxon>
        <taxon>Duplodnaviria</taxon>
        <taxon>Heunggongvirae</taxon>
        <taxon>Uroviricota</taxon>
        <taxon>Caudoviricetes</taxon>
    </lineage>
</organism>
<name>A0AAT9V8P3_9CAUD</name>
<gene>
    <name evidence="1" type="ORF">QB910_000023</name>
</gene>
<reference evidence="1" key="1">
    <citation type="submission" date="2023-04" db="EMBL/GenBank/DDBJ databases">
        <title>Characterization and genome study of newly isolated Alicyclobacillus-specific phaga.</title>
        <authorList>
            <person name="Shymialevich D."/>
            <person name="Wojcicki M."/>
            <person name="Srednicka P."/>
            <person name="Swider O."/>
        </authorList>
    </citation>
    <scope>NUCLEOTIDE SEQUENCE</scope>
</reference>
<proteinExistence type="predicted"/>
<protein>
    <submittedName>
        <fullName evidence="1">Uncharacterized protein</fullName>
    </submittedName>
</protein>
<sequence length="159" mass="18313">MTTDTTTTKRKKAVNIDHNELVEVMNGSPSKLIYKNKQTQATQEWQEYGEVQLMTVQELMNARGQQPRFFRDQWFVVLDADVINYLKLDSFYKNLMKPEELEVFFDQDADQIEESLKKLSNGAKMLVAGRARKLYEDGLLTDVHKIKAVNSALGIHIAD</sequence>
<accession>A0AAT9V8P3</accession>
<dbReference type="EMBL" id="OQ846916">
    <property type="protein sequence ID" value="WJJ55267.1"/>
    <property type="molecule type" value="Genomic_DNA"/>
</dbReference>
<evidence type="ECO:0000313" key="1">
    <source>
        <dbReference type="EMBL" id="WJJ55267.1"/>
    </source>
</evidence>